<organism evidence="1 2">
    <name type="scientific">Rurimicrobium arvi</name>
    <dbReference type="NCBI Taxonomy" id="2049916"/>
    <lineage>
        <taxon>Bacteria</taxon>
        <taxon>Pseudomonadati</taxon>
        <taxon>Bacteroidota</taxon>
        <taxon>Chitinophagia</taxon>
        <taxon>Chitinophagales</taxon>
        <taxon>Chitinophagaceae</taxon>
        <taxon>Rurimicrobium</taxon>
    </lineage>
</organism>
<name>A0ABP8MXH5_9BACT</name>
<accession>A0ABP8MXH5</accession>
<evidence type="ECO:0000313" key="2">
    <source>
        <dbReference type="Proteomes" id="UP001501410"/>
    </source>
</evidence>
<dbReference type="EMBL" id="BAABEZ010000024">
    <property type="protein sequence ID" value="GAA4457803.1"/>
    <property type="molecule type" value="Genomic_DNA"/>
</dbReference>
<evidence type="ECO:0000313" key="1">
    <source>
        <dbReference type="EMBL" id="GAA4457803.1"/>
    </source>
</evidence>
<proteinExistence type="predicted"/>
<sequence>MKGTTLLLLGGVALLGSWAWSKKMSPENKKKVKDLLRNKLTKHLPDKLQASL</sequence>
<keyword evidence="2" id="KW-1185">Reference proteome</keyword>
<gene>
    <name evidence="1" type="ORF">GCM10023092_25070</name>
</gene>
<protein>
    <recommendedName>
        <fullName evidence="3">YtxH domain-containing protein</fullName>
    </recommendedName>
</protein>
<dbReference type="Proteomes" id="UP001501410">
    <property type="component" value="Unassembled WGS sequence"/>
</dbReference>
<comment type="caution">
    <text evidence="1">The sequence shown here is derived from an EMBL/GenBank/DDBJ whole genome shotgun (WGS) entry which is preliminary data.</text>
</comment>
<reference evidence="2" key="1">
    <citation type="journal article" date="2019" name="Int. J. Syst. Evol. Microbiol.">
        <title>The Global Catalogue of Microorganisms (GCM) 10K type strain sequencing project: providing services to taxonomists for standard genome sequencing and annotation.</title>
        <authorList>
            <consortium name="The Broad Institute Genomics Platform"/>
            <consortium name="The Broad Institute Genome Sequencing Center for Infectious Disease"/>
            <person name="Wu L."/>
            <person name="Ma J."/>
        </authorList>
    </citation>
    <scope>NUCLEOTIDE SEQUENCE [LARGE SCALE GENOMIC DNA]</scope>
    <source>
        <strain evidence="2">JCM 31921</strain>
    </source>
</reference>
<evidence type="ECO:0008006" key="3">
    <source>
        <dbReference type="Google" id="ProtNLM"/>
    </source>
</evidence>
<dbReference type="RefSeq" id="WP_344827727.1">
    <property type="nucleotide sequence ID" value="NZ_BAABEZ010000024.1"/>
</dbReference>